<dbReference type="AlphaFoldDB" id="A0A318ZBH8"/>
<evidence type="ECO:0000313" key="2">
    <source>
        <dbReference type="EMBL" id="PYH44669.1"/>
    </source>
</evidence>
<dbReference type="GeneID" id="37081223"/>
<accession>A0A318ZBH8</accession>
<gene>
    <name evidence="2" type="ORF">BP01DRAFT_64240</name>
</gene>
<dbReference type="Proteomes" id="UP000248349">
    <property type="component" value="Unassembled WGS sequence"/>
</dbReference>
<dbReference type="RefSeq" id="XP_025430651.1">
    <property type="nucleotide sequence ID" value="XM_025579994.1"/>
</dbReference>
<evidence type="ECO:0000313" key="3">
    <source>
        <dbReference type="Proteomes" id="UP000248349"/>
    </source>
</evidence>
<dbReference type="EMBL" id="KZ821235">
    <property type="protein sequence ID" value="PYH44669.1"/>
    <property type="molecule type" value="Genomic_DNA"/>
</dbReference>
<protein>
    <submittedName>
        <fullName evidence="2">Uncharacterized protein</fullName>
    </submittedName>
</protein>
<reference evidence="2 3" key="1">
    <citation type="submission" date="2016-12" db="EMBL/GenBank/DDBJ databases">
        <title>The genomes of Aspergillus section Nigri reveals drivers in fungal speciation.</title>
        <authorList>
            <consortium name="DOE Joint Genome Institute"/>
            <person name="Vesth T.C."/>
            <person name="Nybo J."/>
            <person name="Theobald S."/>
            <person name="Brandl J."/>
            <person name="Frisvad J.C."/>
            <person name="Nielsen K.F."/>
            <person name="Lyhne E.K."/>
            <person name="Kogle M.E."/>
            <person name="Kuo A."/>
            <person name="Riley R."/>
            <person name="Clum A."/>
            <person name="Nolan M."/>
            <person name="Lipzen A."/>
            <person name="Salamov A."/>
            <person name="Henrissat B."/>
            <person name="Wiebenga A."/>
            <person name="De Vries R.P."/>
            <person name="Grigoriev I.V."/>
            <person name="Mortensen U.H."/>
            <person name="Andersen M.R."/>
            <person name="Baker S.E."/>
        </authorList>
    </citation>
    <scope>NUCLEOTIDE SEQUENCE [LARGE SCALE GENOMIC DNA]</scope>
    <source>
        <strain evidence="2 3">JOP 1030-1</strain>
    </source>
</reference>
<sequence>MACRSFDILLWSIPGTFGTIDSRTGCSPLLNLPAAAALTYGRTRNDSSYPNRTEPKTSADPSGSAIRLEPRNHLSNSCLGVG</sequence>
<proteinExistence type="predicted"/>
<organism evidence="2 3">
    <name type="scientific">Aspergillus saccharolyticus JOP 1030-1</name>
    <dbReference type="NCBI Taxonomy" id="1450539"/>
    <lineage>
        <taxon>Eukaryota</taxon>
        <taxon>Fungi</taxon>
        <taxon>Dikarya</taxon>
        <taxon>Ascomycota</taxon>
        <taxon>Pezizomycotina</taxon>
        <taxon>Eurotiomycetes</taxon>
        <taxon>Eurotiomycetidae</taxon>
        <taxon>Eurotiales</taxon>
        <taxon>Aspergillaceae</taxon>
        <taxon>Aspergillus</taxon>
        <taxon>Aspergillus subgen. Circumdati</taxon>
    </lineage>
</organism>
<keyword evidence="3" id="KW-1185">Reference proteome</keyword>
<name>A0A318ZBH8_9EURO</name>
<evidence type="ECO:0000256" key="1">
    <source>
        <dbReference type="SAM" id="MobiDB-lite"/>
    </source>
</evidence>
<feature type="region of interest" description="Disordered" evidence="1">
    <location>
        <begin position="43"/>
        <end position="68"/>
    </location>
</feature>